<sequence length="696" mass="76843">MSIFDYPRINFKGLISINVGTANNDDYSGEQFASGPYAGQPVRLADSASVQPMTYGMTDDAWVNWAITPLGVYNPPPANPCATTAKRFEGERPAPSAEFTVNDTIFPGEWNYYGDMGLDMIGVNVTGINDPNNVMPSSLKSQISVAQLSFLNRTGPNGRSTGMVIDINPEDPTNTQLYTDFLSLIAGDTALFMGKPSKAMTRWINFFKNGALTGPNGAAAMFQCVIPLSELTGQPILQGMPSNSPTAAKKPLAGIVCRFTVYRPLQKINVFKYKGQAYIDQMNALYAVQGTNSDFLEIQGTVAPWFEGDATSQTTGRYLEPQTFPWPIGWKGNTMGAPKMQMPPAILYYRTDDSIYKISPQISLDLSPVLPDLYMGNYDPMVTGNNPKFDLGAISLLIGDPANPQSPNNFTLGQINYMDVKANDANGWIFDFGWNAFINARVREGQPFFLYCTGPMGISQVIHVEKPLFLFSETSGVYAEQNTANPNATTTQFRDYGPGTVPISFIGYKNGEKLTNNGGYNYQLWYYDTTPNQAPGNAVKLQDNYNLGDPVSLPVSKKGNVLITCTTSDNPPPSCYAQFNPLTGSIINVRVLPNDEDYSQYYKDPGSPQPTGNDKLTWDVVYNKVLRNYYLLYPAMSQVVKLNDPNIWKDPVMARALMDRISLAQWANSVAMPRTRDLSDSRRKLLTAWCLKIINP</sequence>
<dbReference type="RefSeq" id="WP_341838979.1">
    <property type="nucleotide sequence ID" value="NZ_CP149792.1"/>
</dbReference>
<accession>A0ABZ2YWQ6</accession>
<name>A0ABZ2YWQ6_9BACT</name>
<proteinExistence type="predicted"/>
<reference evidence="1 2" key="1">
    <citation type="submission" date="2024-03" db="EMBL/GenBank/DDBJ databases">
        <title>Chitinophaga caseinilytica sp. nov., a casein hydrolysing bacterium isolated from forest soil.</title>
        <authorList>
            <person name="Lee D.S."/>
            <person name="Han D.M."/>
            <person name="Baek J.H."/>
            <person name="Choi D.G."/>
            <person name="Jeon J.H."/>
            <person name="Jeon C.O."/>
        </authorList>
    </citation>
    <scope>NUCLEOTIDE SEQUENCE [LARGE SCALE GENOMIC DNA]</scope>
    <source>
        <strain evidence="1 2">KACC 19118</strain>
    </source>
</reference>
<dbReference type="Proteomes" id="UP001449657">
    <property type="component" value="Chromosome"/>
</dbReference>
<protein>
    <submittedName>
        <fullName evidence="1">Uncharacterized protein</fullName>
    </submittedName>
</protein>
<evidence type="ECO:0000313" key="1">
    <source>
        <dbReference type="EMBL" id="WZN44188.1"/>
    </source>
</evidence>
<organism evidence="1 2">
    <name type="scientific">Chitinophaga caseinilytica</name>
    <dbReference type="NCBI Taxonomy" id="2267521"/>
    <lineage>
        <taxon>Bacteria</taxon>
        <taxon>Pseudomonadati</taxon>
        <taxon>Bacteroidota</taxon>
        <taxon>Chitinophagia</taxon>
        <taxon>Chitinophagales</taxon>
        <taxon>Chitinophagaceae</taxon>
        <taxon>Chitinophaga</taxon>
    </lineage>
</organism>
<keyword evidence="2" id="KW-1185">Reference proteome</keyword>
<dbReference type="EMBL" id="CP150096">
    <property type="protein sequence ID" value="WZN44188.1"/>
    <property type="molecule type" value="Genomic_DNA"/>
</dbReference>
<gene>
    <name evidence="1" type="ORF">WJU22_14915</name>
</gene>
<evidence type="ECO:0000313" key="2">
    <source>
        <dbReference type="Proteomes" id="UP001449657"/>
    </source>
</evidence>